<dbReference type="GO" id="GO:0004519">
    <property type="term" value="F:endonuclease activity"/>
    <property type="evidence" value="ECO:0007669"/>
    <property type="project" value="UniProtKB-KW"/>
</dbReference>
<dbReference type="Proteomes" id="UP001230426">
    <property type="component" value="Unassembled WGS sequence"/>
</dbReference>
<organism evidence="3 4">
    <name type="scientific">Streptosporangium brasiliense</name>
    <dbReference type="NCBI Taxonomy" id="47480"/>
    <lineage>
        <taxon>Bacteria</taxon>
        <taxon>Bacillati</taxon>
        <taxon>Actinomycetota</taxon>
        <taxon>Actinomycetes</taxon>
        <taxon>Streptosporangiales</taxon>
        <taxon>Streptosporangiaceae</taxon>
        <taxon>Streptosporangium</taxon>
    </lineage>
</organism>
<keyword evidence="1" id="KW-1133">Transmembrane helix</keyword>
<evidence type="ECO:0000313" key="4">
    <source>
        <dbReference type="Proteomes" id="UP001230426"/>
    </source>
</evidence>
<gene>
    <name evidence="3" type="ORF">J2S55_006376</name>
</gene>
<dbReference type="RefSeq" id="WP_306868422.1">
    <property type="nucleotide sequence ID" value="NZ_JAUSRB010000002.1"/>
</dbReference>
<evidence type="ECO:0000313" key="3">
    <source>
        <dbReference type="EMBL" id="MDP9867110.1"/>
    </source>
</evidence>
<keyword evidence="1" id="KW-0812">Transmembrane</keyword>
<name>A0ABT9RFH6_9ACTN</name>
<keyword evidence="3" id="KW-0255">Endonuclease</keyword>
<feature type="transmembrane region" description="Helical" evidence="1">
    <location>
        <begin position="177"/>
        <end position="196"/>
    </location>
</feature>
<comment type="caution">
    <text evidence="3">The sequence shown here is derived from an EMBL/GenBank/DDBJ whole genome shotgun (WGS) entry which is preliminary data.</text>
</comment>
<feature type="transmembrane region" description="Helical" evidence="1">
    <location>
        <begin position="240"/>
        <end position="260"/>
    </location>
</feature>
<proteinExistence type="predicted"/>
<keyword evidence="4" id="KW-1185">Reference proteome</keyword>
<accession>A0ABT9RFH6</accession>
<keyword evidence="1" id="KW-0472">Membrane</keyword>
<evidence type="ECO:0000259" key="2">
    <source>
        <dbReference type="Pfam" id="PF03372"/>
    </source>
</evidence>
<dbReference type="InterPro" id="IPR036691">
    <property type="entry name" value="Endo/exonu/phosph_ase_sf"/>
</dbReference>
<feature type="transmembrane region" description="Helical" evidence="1">
    <location>
        <begin position="118"/>
        <end position="136"/>
    </location>
</feature>
<evidence type="ECO:0000256" key="1">
    <source>
        <dbReference type="SAM" id="Phobius"/>
    </source>
</evidence>
<feature type="transmembrane region" description="Helical" evidence="1">
    <location>
        <begin position="208"/>
        <end position="228"/>
    </location>
</feature>
<sequence length="620" mass="64270">MRIRLDVALGVLVLADVLRVFLPSLITLFGRAGSTPAEMMGLYAVSWFLAAFLAVPLARSVRPRLLATGAGLLLLLARLALQPTSGGDAQLYLASAGLLAGLVWLVATAAAAQDARPAMAGVITGLAAATVTHAALDGIDLMWRPGPLPWLPLAAELALFGIFLLRPRPAEEEHSGAPRAWLTIGPALLLWGLYTGNTAHAQAAAGSSTPLAAAGVAAVVAGFAVVSVAPAAQPLLRRPLVPAVALAASAVAFAAGRATVDGVHGVAPGWTIAAQIIGQVALGACLAHAAATSGPDRPLRRGLAAAGGMLLFVVLVFGYYAAYDLYLPNRWVPGCAALLVALGTAGSTGLPRGSYGRRLPAAVAAAAALVAAVPLWQGTVPRWEPPGDGLRVAAYNIRMGYGLPGRLSLEQQADTLRALRPHVVVLGEADRGWLLNGGHDDVRLIAERLGMRYLWAPAADEVWGDALLTDLPVTSVRNHVLVQGGPTGAQALEVGLRWRNRDITVIATHLQPPPGWRELDQVAQLGRIVEDAARGGRPVVVAGDLNLEPAGPAWRVLMSSGLTDPIAPARPLSTVPGVGVPAEQIDHVLVTPGFDGKDQANPDVHHSDHRPVAVTLVPRS</sequence>
<dbReference type="SUPFAM" id="SSF56219">
    <property type="entry name" value="DNase I-like"/>
    <property type="match status" value="1"/>
</dbReference>
<keyword evidence="3" id="KW-0378">Hydrolase</keyword>
<protein>
    <submittedName>
        <fullName evidence="3">Endonuclease/exonuclease/phosphatase family metal-dependent hydrolase</fullName>
    </submittedName>
</protein>
<feature type="transmembrane region" description="Helical" evidence="1">
    <location>
        <begin position="272"/>
        <end position="291"/>
    </location>
</feature>
<dbReference type="InterPro" id="IPR051916">
    <property type="entry name" value="GPI-anchor_lipid_remodeler"/>
</dbReference>
<reference evidence="3 4" key="1">
    <citation type="submission" date="2023-07" db="EMBL/GenBank/DDBJ databases">
        <title>Sequencing the genomes of 1000 actinobacteria strains.</title>
        <authorList>
            <person name="Klenk H.-P."/>
        </authorList>
    </citation>
    <scope>NUCLEOTIDE SEQUENCE [LARGE SCALE GENOMIC DNA]</scope>
    <source>
        <strain evidence="3 4">DSM 44109</strain>
    </source>
</reference>
<feature type="transmembrane region" description="Helical" evidence="1">
    <location>
        <begin position="148"/>
        <end position="165"/>
    </location>
</feature>
<dbReference type="PANTHER" id="PTHR14859">
    <property type="entry name" value="CALCOFLUOR WHITE HYPERSENSITIVE PROTEIN PRECURSOR"/>
    <property type="match status" value="1"/>
</dbReference>
<feature type="transmembrane region" description="Helical" evidence="1">
    <location>
        <begin position="89"/>
        <end position="111"/>
    </location>
</feature>
<feature type="transmembrane region" description="Helical" evidence="1">
    <location>
        <begin position="7"/>
        <end position="28"/>
    </location>
</feature>
<dbReference type="GO" id="GO:0016787">
    <property type="term" value="F:hydrolase activity"/>
    <property type="evidence" value="ECO:0007669"/>
    <property type="project" value="UniProtKB-KW"/>
</dbReference>
<feature type="domain" description="Endonuclease/exonuclease/phosphatase" evidence="2">
    <location>
        <begin position="394"/>
        <end position="609"/>
    </location>
</feature>
<dbReference type="PANTHER" id="PTHR14859:SF1">
    <property type="entry name" value="PGAP2-INTERACTING PROTEIN"/>
    <property type="match status" value="1"/>
</dbReference>
<dbReference type="InterPro" id="IPR005135">
    <property type="entry name" value="Endo/exonuclease/phosphatase"/>
</dbReference>
<dbReference type="EMBL" id="JAUSRB010000002">
    <property type="protein sequence ID" value="MDP9867110.1"/>
    <property type="molecule type" value="Genomic_DNA"/>
</dbReference>
<dbReference type="Gene3D" id="3.60.10.10">
    <property type="entry name" value="Endonuclease/exonuclease/phosphatase"/>
    <property type="match status" value="1"/>
</dbReference>
<feature type="transmembrane region" description="Helical" evidence="1">
    <location>
        <begin position="303"/>
        <end position="323"/>
    </location>
</feature>
<feature type="transmembrane region" description="Helical" evidence="1">
    <location>
        <begin position="40"/>
        <end position="58"/>
    </location>
</feature>
<keyword evidence="3" id="KW-0540">Nuclease</keyword>
<feature type="transmembrane region" description="Helical" evidence="1">
    <location>
        <begin position="65"/>
        <end position="83"/>
    </location>
</feature>
<dbReference type="Pfam" id="PF03372">
    <property type="entry name" value="Exo_endo_phos"/>
    <property type="match status" value="1"/>
</dbReference>